<feature type="domain" description="Sin" evidence="1">
    <location>
        <begin position="1"/>
        <end position="38"/>
    </location>
</feature>
<dbReference type="Proteomes" id="UP000031829">
    <property type="component" value="Plasmid pBMV_2"/>
</dbReference>
<reference evidence="2 3" key="1">
    <citation type="journal article" date="2015" name="Genome Announc.">
        <title>Complete genome sequences for 35 biothreat assay-relevant bacillus species.</title>
        <authorList>
            <person name="Johnson S.L."/>
            <person name="Daligault H.E."/>
            <person name="Davenport K.W."/>
            <person name="Jaissle J."/>
            <person name="Frey K.G."/>
            <person name="Ladner J.T."/>
            <person name="Broomall S.M."/>
            <person name="Bishop-Lilly K.A."/>
            <person name="Bruce D.C."/>
            <person name="Gibbons H.S."/>
            <person name="Coyne S.R."/>
            <person name="Lo C.C."/>
            <person name="Meincke L."/>
            <person name="Munk A.C."/>
            <person name="Koroleva G.I."/>
            <person name="Rosenzweig C.N."/>
            <person name="Palacios G.F."/>
            <person name="Redden C.L."/>
            <person name="Minogue T.D."/>
            <person name="Chain P.S."/>
        </authorList>
    </citation>
    <scope>NUCLEOTIDE SEQUENCE [LARGE SCALE GENOMIC DNA]</scope>
    <source>
        <strain evidence="3">ATCC 14581 / DSM 32 / JCM 2506 / NBRC 15308 / NCIMB 9376 / NCTC 10342 / NRRL B-14308 / VKM B-512</strain>
        <plasmid evidence="2 3">pBMV_2</plasmid>
    </source>
</reference>
<dbReference type="InterPro" id="IPR010981">
    <property type="entry name" value="SinR/SinI_dimer_dom"/>
</dbReference>
<dbReference type="GO" id="GO:0006355">
    <property type="term" value="P:regulation of DNA-templated transcription"/>
    <property type="evidence" value="ECO:0007669"/>
    <property type="project" value="InterPro"/>
</dbReference>
<dbReference type="AlphaFoldDB" id="A0A0B6AXA9"/>
<evidence type="ECO:0000313" key="3">
    <source>
        <dbReference type="Proteomes" id="UP000031829"/>
    </source>
</evidence>
<dbReference type="PROSITE" id="PS51500">
    <property type="entry name" value="SIN"/>
    <property type="match status" value="1"/>
</dbReference>
<proteinExistence type="predicted"/>
<protein>
    <submittedName>
        <fullName evidence="2">Anti-repressor SinI family protein</fullName>
    </submittedName>
</protein>
<dbReference type="GO" id="GO:0046983">
    <property type="term" value="F:protein dimerization activity"/>
    <property type="evidence" value="ECO:0007669"/>
    <property type="project" value="InterPro"/>
</dbReference>
<gene>
    <name evidence="2" type="ORF">BG04_5904</name>
</gene>
<evidence type="ECO:0000313" key="2">
    <source>
        <dbReference type="EMBL" id="AJI25747.1"/>
    </source>
</evidence>
<dbReference type="KEGG" id="bmeg:BG04_5904"/>
<keyword evidence="2" id="KW-0614">Plasmid</keyword>
<name>A0A0B6AXA9_PRIM2</name>
<organism evidence="2 3">
    <name type="scientific">Priestia megaterium (strain ATCC 14581 / DSM 32 / CCUG 1817 / JCM 2506 / NBRC 15308 / NCIMB 9376 / NCTC 10342 / NRRL B-14308 / VKM B-512 / Ford 19)</name>
    <name type="common">Bacillus megaterium</name>
    <dbReference type="NCBI Taxonomy" id="1348623"/>
    <lineage>
        <taxon>Bacteria</taxon>
        <taxon>Bacillati</taxon>
        <taxon>Bacillota</taxon>
        <taxon>Bacilli</taxon>
        <taxon>Bacillales</taxon>
        <taxon>Bacillaceae</taxon>
        <taxon>Priestia</taxon>
    </lineage>
</organism>
<evidence type="ECO:0000259" key="1">
    <source>
        <dbReference type="PROSITE" id="PS51500"/>
    </source>
</evidence>
<geneLocation type="plasmid" evidence="2 3">
    <name>pBMV_2</name>
</geneLocation>
<dbReference type="InterPro" id="IPR036281">
    <property type="entry name" value="SinR/SinI_dimer_dom_sf"/>
</dbReference>
<sequence>MMKDSEKNLPEEWMKLVREAMNLNVSKEQFKQFLEEKAENNNKVKNIR</sequence>
<dbReference type="Pfam" id="PF08671">
    <property type="entry name" value="SinI"/>
    <property type="match status" value="1"/>
</dbReference>
<dbReference type="EMBL" id="CP009921">
    <property type="protein sequence ID" value="AJI25747.1"/>
    <property type="molecule type" value="Genomic_DNA"/>
</dbReference>
<dbReference type="SUPFAM" id="SSF47406">
    <property type="entry name" value="SinR repressor dimerisation domain-like"/>
    <property type="match status" value="1"/>
</dbReference>
<accession>A0A0B6AXA9</accession>
<dbReference type="HOGENOM" id="CLU_216217_0_0_9"/>